<dbReference type="GO" id="GO:0016020">
    <property type="term" value="C:membrane"/>
    <property type="evidence" value="ECO:0007669"/>
    <property type="project" value="UniProtKB-SubCell"/>
</dbReference>
<dbReference type="Pfam" id="PF07679">
    <property type="entry name" value="I-set"/>
    <property type="match status" value="6"/>
</dbReference>
<dbReference type="GO" id="GO:0032982">
    <property type="term" value="C:myosin filament"/>
    <property type="evidence" value="ECO:0007669"/>
    <property type="project" value="UniProtKB-KW"/>
</dbReference>
<reference evidence="37" key="1">
    <citation type="submission" date="2012-07" db="EMBL/GenBank/DDBJ databases">
        <title>Genome of the Chinese tree shrew, a rising model animal genetically related to primates.</title>
        <authorList>
            <person name="Zhang G."/>
            <person name="Fan Y."/>
            <person name="Yao Y."/>
            <person name="Huang Z."/>
        </authorList>
    </citation>
    <scope>NUCLEOTIDE SEQUENCE [LARGE SCALE GENOMIC DNA]</scope>
</reference>
<dbReference type="InterPro" id="IPR007110">
    <property type="entry name" value="Ig-like_dom"/>
</dbReference>
<dbReference type="InterPro" id="IPR003599">
    <property type="entry name" value="Ig_sub"/>
</dbReference>
<keyword evidence="16" id="KW-0443">Lipid metabolism</keyword>
<keyword evidence="12 33" id="KW-1133">Transmembrane helix</keyword>
<evidence type="ECO:0000256" key="30">
    <source>
        <dbReference type="ARBA" id="ARBA00083445"/>
    </source>
</evidence>
<dbReference type="InterPro" id="IPR048254">
    <property type="entry name" value="CDP_ALCOHOL_P_TRANSF_CS"/>
</dbReference>
<keyword evidence="16" id="KW-0594">Phospholipid biosynthesis</keyword>
<keyword evidence="8 31" id="KW-0808">Transferase</keyword>
<keyword evidence="15" id="KW-0009">Actin-binding</keyword>
<dbReference type="Proteomes" id="UP000011518">
    <property type="component" value="Unassembled WGS sequence"/>
</dbReference>
<dbReference type="Pfam" id="PF00041">
    <property type="entry name" value="fn3"/>
    <property type="match status" value="4"/>
</dbReference>
<accession>L9L908</accession>
<evidence type="ECO:0000256" key="3">
    <source>
        <dbReference type="ARBA" id="ARBA00008032"/>
    </source>
</evidence>
<dbReference type="InterPro" id="IPR043130">
    <property type="entry name" value="CDP-OH_PTrfase_TM_dom"/>
</dbReference>
<dbReference type="FunFam" id="2.60.40.10:FF:000085">
    <property type="entry name" value="Myosin-binding protein C, slow type"/>
    <property type="match status" value="1"/>
</dbReference>
<dbReference type="GO" id="GO:0031430">
    <property type="term" value="C:M band"/>
    <property type="evidence" value="ECO:0007669"/>
    <property type="project" value="TreeGrafter"/>
</dbReference>
<comment type="catalytic activity">
    <reaction evidence="22">
        <text>1-hexadecanoyl-2-(9Z-octadecenoyl)-sn-glycerol + CDP-choline = 1-hexadecanoyl-2-(9Z-octadecenoyl)-sn-glycero-3-phosphocholine + CMP + H(+)</text>
        <dbReference type="Rhea" id="RHEA:54244"/>
        <dbReference type="ChEBI" id="CHEBI:15378"/>
        <dbReference type="ChEBI" id="CHEBI:58779"/>
        <dbReference type="ChEBI" id="CHEBI:60377"/>
        <dbReference type="ChEBI" id="CHEBI:73001"/>
        <dbReference type="ChEBI" id="CHEBI:75466"/>
    </reaction>
    <physiologicalReaction direction="left-to-right" evidence="22">
        <dbReference type="Rhea" id="RHEA:54245"/>
    </physiologicalReaction>
</comment>
<feature type="domain" description="Ig-like" evidence="34">
    <location>
        <begin position="1179"/>
        <end position="1267"/>
    </location>
</feature>
<evidence type="ECO:0000256" key="18">
    <source>
        <dbReference type="ARBA" id="ARBA00023264"/>
    </source>
</evidence>
<dbReference type="InterPro" id="IPR013098">
    <property type="entry name" value="Ig_I-set"/>
</dbReference>
<comment type="similarity">
    <text evidence="24">Belongs to the immunoglobulin superfamily. MyBP family.</text>
</comment>
<feature type="transmembrane region" description="Helical" evidence="33">
    <location>
        <begin position="1479"/>
        <end position="1496"/>
    </location>
</feature>
<dbReference type="FunFam" id="2.60.40.10:FF:000286">
    <property type="entry name" value="Myosin binding protein C, slow type"/>
    <property type="match status" value="1"/>
</dbReference>
<evidence type="ECO:0000256" key="9">
    <source>
        <dbReference type="ARBA" id="ARBA00022692"/>
    </source>
</evidence>
<dbReference type="FunFam" id="2.60.40.10:FF:000081">
    <property type="entry name" value="Myosin-binding protein C, slow type"/>
    <property type="match status" value="1"/>
</dbReference>
<dbReference type="PANTHER" id="PTHR13817:SF27">
    <property type="entry name" value="MYOSIN-BINDING PROTEIN C, SLOW-TYPE"/>
    <property type="match status" value="1"/>
</dbReference>
<keyword evidence="6" id="KW-0444">Lipid biosynthesis</keyword>
<dbReference type="GO" id="GO:0012505">
    <property type="term" value="C:endomembrane system"/>
    <property type="evidence" value="ECO:0007669"/>
    <property type="project" value="UniProtKB-ARBA"/>
</dbReference>
<keyword evidence="9 33" id="KW-0812">Transmembrane</keyword>
<comment type="subcellular location">
    <subcellularLocation>
        <location evidence="1">Membrane</location>
        <topology evidence="1">Multi-pass membrane protein</topology>
    </subcellularLocation>
</comment>
<dbReference type="InParanoid" id="L9L908"/>
<keyword evidence="14" id="KW-0514">Muscle protein</keyword>
<dbReference type="Gene3D" id="1.20.120.1760">
    <property type="match status" value="1"/>
</dbReference>
<keyword evidence="5" id="KW-0787">Thick filament</keyword>
<dbReference type="Pfam" id="PF18362">
    <property type="entry name" value="THB"/>
    <property type="match status" value="1"/>
</dbReference>
<proteinExistence type="inferred from homology"/>
<feature type="domain" description="Fibronectin type-III" evidence="35">
    <location>
        <begin position="809"/>
        <end position="902"/>
    </location>
</feature>
<dbReference type="FunFam" id="2.60.40.10:FF:000060">
    <property type="entry name" value="Myosin-binding protein C, slow type"/>
    <property type="match status" value="1"/>
</dbReference>
<keyword evidence="19" id="KW-0393">Immunoglobulin domain</keyword>
<evidence type="ECO:0000256" key="12">
    <source>
        <dbReference type="ARBA" id="ARBA00022989"/>
    </source>
</evidence>
<comment type="function">
    <text evidence="27">Thick filament-associated protein located in the crossbridge region of vertebrate striated muscle a bands. Slow skeletal protein that binds to both myosin and actin. In vitro, binds to native thin filaments and modifies the activity of actin-activated myosin ATPase. May modulate muscle contraction or may play a more structural role.</text>
</comment>
<dbReference type="CDD" id="cd00063">
    <property type="entry name" value="FN3"/>
    <property type="match status" value="3"/>
</dbReference>
<gene>
    <name evidence="36" type="ORF">TREES_T100002538</name>
</gene>
<feature type="transmembrane region" description="Helical" evidence="33">
    <location>
        <begin position="1588"/>
        <end position="1610"/>
    </location>
</feature>
<evidence type="ECO:0000256" key="17">
    <source>
        <dbReference type="ARBA" id="ARBA00023211"/>
    </source>
</evidence>
<dbReference type="InterPro" id="IPR040849">
    <property type="entry name" value="MyBP-C_THB"/>
</dbReference>
<dbReference type="InterPro" id="IPR013783">
    <property type="entry name" value="Ig-like_fold"/>
</dbReference>
<evidence type="ECO:0000256" key="23">
    <source>
        <dbReference type="ARBA" id="ARBA00037890"/>
    </source>
</evidence>
<comment type="catalytic activity">
    <reaction evidence="20">
        <text>1-hexadecanoyl-2-(4Z,7Z,10Z,13Z,16Z,19Z-docosahexaenoyl)-sn-glycerol + CDP-choline = 1-hexadecanoyl-2-(4Z,7Z,10Z,13Z,16Z,19Z-docosahexaenoyl)-sn-glycero-3-phosphocholine + CMP + H(+)</text>
        <dbReference type="Rhea" id="RHEA:54332"/>
        <dbReference type="ChEBI" id="CHEBI:15378"/>
        <dbReference type="ChEBI" id="CHEBI:58779"/>
        <dbReference type="ChEBI" id="CHEBI:60377"/>
        <dbReference type="ChEBI" id="CHEBI:74963"/>
        <dbReference type="ChEBI" id="CHEBI:82949"/>
    </reaction>
    <physiologicalReaction direction="left-to-right" evidence="20">
        <dbReference type="Rhea" id="RHEA:54333"/>
    </physiologicalReaction>
</comment>
<dbReference type="FunFam" id="1.20.120.1760:FF:000002">
    <property type="entry name" value="Choline/ethanolamine phosphotransferase 1"/>
    <property type="match status" value="1"/>
</dbReference>
<reference evidence="37" key="2">
    <citation type="journal article" date="2013" name="Nat. Commun.">
        <title>Genome of the Chinese tree shrew.</title>
        <authorList>
            <person name="Fan Y."/>
            <person name="Huang Z.Y."/>
            <person name="Cao C.C."/>
            <person name="Chen C.S."/>
            <person name="Chen Y.X."/>
            <person name="Fan D.D."/>
            <person name="He J."/>
            <person name="Hou H.L."/>
            <person name="Hu L."/>
            <person name="Hu X.T."/>
            <person name="Jiang X.T."/>
            <person name="Lai R."/>
            <person name="Lang Y.S."/>
            <person name="Liang B."/>
            <person name="Liao S.G."/>
            <person name="Mu D."/>
            <person name="Ma Y.Y."/>
            <person name="Niu Y.Y."/>
            <person name="Sun X.Q."/>
            <person name="Xia J.Q."/>
            <person name="Xiao J."/>
            <person name="Xiong Z.Q."/>
            <person name="Xu L."/>
            <person name="Yang L."/>
            <person name="Zhang Y."/>
            <person name="Zhao W."/>
            <person name="Zhao X.D."/>
            <person name="Zheng Y.T."/>
            <person name="Zhou J.M."/>
            <person name="Zhu Y.B."/>
            <person name="Zhang G.J."/>
            <person name="Wang J."/>
            <person name="Yao Y.G."/>
        </authorList>
    </citation>
    <scope>NUCLEOTIDE SEQUENCE [LARGE SCALE GENOMIC DNA]</scope>
</reference>
<evidence type="ECO:0000256" key="29">
    <source>
        <dbReference type="ARBA" id="ARBA00072307"/>
    </source>
</evidence>
<dbReference type="FunFam" id="2.60.40.10:FF:000070">
    <property type="entry name" value="Myosin-binding protein C, slow type"/>
    <property type="match status" value="1"/>
</dbReference>
<evidence type="ECO:0000256" key="27">
    <source>
        <dbReference type="ARBA" id="ARBA00057725"/>
    </source>
</evidence>
<dbReference type="Pfam" id="PF01066">
    <property type="entry name" value="CDP-OH_P_transf"/>
    <property type="match status" value="1"/>
</dbReference>
<name>L9L908_TUPCH</name>
<feature type="compositionally biased region" description="Acidic residues" evidence="32">
    <location>
        <begin position="1299"/>
        <end position="1337"/>
    </location>
</feature>
<dbReference type="InterPro" id="IPR004931">
    <property type="entry name" value="Pro/parathymosin"/>
</dbReference>
<dbReference type="SMART" id="SM00409">
    <property type="entry name" value="IG"/>
    <property type="match status" value="7"/>
</dbReference>
<evidence type="ECO:0000256" key="19">
    <source>
        <dbReference type="ARBA" id="ARBA00023319"/>
    </source>
</evidence>
<dbReference type="Pfam" id="PF00047">
    <property type="entry name" value="ig"/>
    <property type="match status" value="1"/>
</dbReference>
<evidence type="ECO:0000256" key="25">
    <source>
        <dbReference type="ARBA" id="ARBA00038987"/>
    </source>
</evidence>
<dbReference type="PANTHER" id="PTHR13817">
    <property type="entry name" value="TITIN"/>
    <property type="match status" value="1"/>
</dbReference>
<evidence type="ECO:0000256" key="16">
    <source>
        <dbReference type="ARBA" id="ARBA00023209"/>
    </source>
</evidence>
<comment type="catalytic activity">
    <reaction evidence="26">
        <text>CDP-choline + a 1,2-diacyl-sn-glycerol = a 1,2-diacyl-sn-glycero-3-phosphocholine + CMP + H(+)</text>
        <dbReference type="Rhea" id="RHEA:32939"/>
        <dbReference type="ChEBI" id="CHEBI:15378"/>
        <dbReference type="ChEBI" id="CHEBI:17815"/>
        <dbReference type="ChEBI" id="CHEBI:57643"/>
        <dbReference type="ChEBI" id="CHEBI:58779"/>
        <dbReference type="ChEBI" id="CHEBI:60377"/>
        <dbReference type="EC" id="2.7.8.2"/>
    </reaction>
    <physiologicalReaction direction="left-to-right" evidence="26">
        <dbReference type="Rhea" id="RHEA:32940"/>
    </physiologicalReaction>
</comment>
<comment type="pathway">
    <text evidence="2">Lipid metabolism.</text>
</comment>
<dbReference type="Pfam" id="PF03247">
    <property type="entry name" value="Prothymosin"/>
    <property type="match status" value="1"/>
</dbReference>
<dbReference type="GO" id="GO:0007155">
    <property type="term" value="P:cell adhesion"/>
    <property type="evidence" value="ECO:0007669"/>
    <property type="project" value="UniProtKB-KW"/>
</dbReference>
<evidence type="ECO:0000256" key="14">
    <source>
        <dbReference type="ARBA" id="ARBA00023179"/>
    </source>
</evidence>
<feature type="transmembrane region" description="Helical" evidence="33">
    <location>
        <begin position="1442"/>
        <end position="1467"/>
    </location>
</feature>
<dbReference type="SUPFAM" id="SSF49265">
    <property type="entry name" value="Fibronectin type III"/>
    <property type="match status" value="2"/>
</dbReference>
<evidence type="ECO:0000256" key="28">
    <source>
        <dbReference type="ARBA" id="ARBA00063381"/>
    </source>
</evidence>
<evidence type="ECO:0000256" key="13">
    <source>
        <dbReference type="ARBA" id="ARBA00023136"/>
    </source>
</evidence>
<dbReference type="FunFam" id="2.60.40.10:FF:000326">
    <property type="entry name" value="Myosin-binding protein C, cardiac-type"/>
    <property type="match status" value="1"/>
</dbReference>
<evidence type="ECO:0000256" key="6">
    <source>
        <dbReference type="ARBA" id="ARBA00022516"/>
    </source>
</evidence>
<evidence type="ECO:0000259" key="35">
    <source>
        <dbReference type="PROSITE" id="PS50853"/>
    </source>
</evidence>
<evidence type="ECO:0000256" key="33">
    <source>
        <dbReference type="SAM" id="Phobius"/>
    </source>
</evidence>
<feature type="domain" description="Ig-like" evidence="34">
    <location>
        <begin position="427"/>
        <end position="514"/>
    </location>
</feature>
<comment type="similarity">
    <text evidence="3">Belongs to the pro/parathymosin family.</text>
</comment>
<dbReference type="InterPro" id="IPR050964">
    <property type="entry name" value="Striated_Muscle_Regulatory"/>
</dbReference>
<evidence type="ECO:0000256" key="1">
    <source>
        <dbReference type="ARBA" id="ARBA00004141"/>
    </source>
</evidence>
<dbReference type="InterPro" id="IPR003961">
    <property type="entry name" value="FN3_dom"/>
</dbReference>
<evidence type="ECO:0000256" key="7">
    <source>
        <dbReference type="ARBA" id="ARBA00022553"/>
    </source>
</evidence>
<dbReference type="InterPro" id="IPR036116">
    <property type="entry name" value="FN3_sf"/>
</dbReference>
<feature type="domain" description="Fibronectin type-III" evidence="35">
    <location>
        <begin position="1066"/>
        <end position="1161"/>
    </location>
</feature>
<evidence type="ECO:0000259" key="34">
    <source>
        <dbReference type="PROSITE" id="PS50835"/>
    </source>
</evidence>
<dbReference type="Gene3D" id="2.60.40.10">
    <property type="entry name" value="Immunoglobulins"/>
    <property type="match status" value="12"/>
</dbReference>
<keyword evidence="37" id="KW-1185">Reference proteome</keyword>
<keyword evidence="7" id="KW-0597">Phosphoprotein</keyword>
<dbReference type="STRING" id="246437.L9L908"/>
<comment type="subunit">
    <text evidence="28">Interacts with USP25 (isoform USP25m only); the interaction prevents proteasomal degradation of MYBPC1.</text>
</comment>
<dbReference type="InterPro" id="IPR003598">
    <property type="entry name" value="Ig_sub2"/>
</dbReference>
<dbReference type="FunFam" id="2.60.40.10:FF:000111">
    <property type="entry name" value="Myosin-binding protein C, slow type"/>
    <property type="match status" value="2"/>
</dbReference>
<evidence type="ECO:0000256" key="15">
    <source>
        <dbReference type="ARBA" id="ARBA00023203"/>
    </source>
</evidence>
<dbReference type="SMART" id="SM00060">
    <property type="entry name" value="FN3"/>
    <property type="match status" value="4"/>
</dbReference>
<sequence length="1637" mass="184372">MPTSKERVSSSSSGSDSDSEVDRKLKRKKPCGQYTQVTWLPGGECSLGLWASALLCENEVPAPAPTPEEPNKEKEAGTGPAKEWSLGESPAGEEQDKQNANSQMSTLFVEKPQTGTVKVGENITFIAKVKAEDLLRKPTIKWFKGKWMDLASKAGKHLQLKETFERQTRAVSCVLFLGENITFIAKVKAEDLLRKPTIKWFKGKWMDLASKAGKHLQLKETFERQTRIYTFEMQIIKAKENYAGNYRCEVTYKDKFDSCSFDLEVHESTGTTPNIDIRSAFKRREVKQQEEEPEVDVWELLKNANPNEYEKIAFQYGITDLRGMLKRLKRMRRVEKKSAAFSKILDPAYQIDKGGRVRFVVELADPKLEVKWYKNGQEIRPSTKYIFEHKGCQRIMFINNCALTDDSEYYVTAGDEKCSTELFVREPPIMVTKQLEDTNAFCGERVELECEVSEDDANVKWFKNGEEIFPGPKSRYKIRVEGKKHFLIIEGATKADTAEYSVMTTGGQSSAKLSVDLRPLKILTPLTDQTVKLGKEICLKCEISENISGKWTKNGLPVQESDRLKVVHKGKIHKLVIANALIEDEGDYVFTPDAYNVTMPAKVHVIDPPKIILDGLDADNTVTVIAGNKLRLEIPVTGEPPPKAIWSRADKAIMEGSGRIRAESYPDSSTLVIDVAERDDSGVYHINLKNEAGEAHASIKIKVVDIPDPPVAPNVTEVGDDWCIMNWEPPAYDGGSPILGYFIERKKKQSSRWMRLNFDLCKETTFEPKKMIEGVAYEVRIFAVNAIGISKPSMPSKPFVPLAVTSPPTLLAVDSVTDTTVTMKWRPPDQIGAAGLDGYVLEYCFEGTEDWIVANTDLIDKTKFTITGLPTDAKIFVRVKAVNAAGASEPKYYSQPILVKEIIEPPKIRIPRHLKQTYIRRVGEAVNLVIPYQGKPRPEVTWKKDGEEIDKNQINIRNSETDTIIFIRKAERSHSGKYDLQVKVDKYMESASIDIQIVDRPGPPQTVTIEDVWGENVALTWTPPKDDGNAAITGYTIQKADKKSMVWSGFGLVAAKSHFIRDRPGPPQTVTIEDVWGENVALTWTPPKDDGNAAITGYTIQKADKKSMEWFTVIEHYHRTNATITELVIGNEYYFRVFAENMCGLSEDATMTKESAVIAKDGKIYKNPVYEDFDFTEAPMFTQPLVNTYAIAGYNATLNCSVRGNPKPKITWMKNKVAIVDDPRYRMFSNQGVCTLEIRKPSPYDGGTYCCKAVNDLGTVEIECKLEVKDYHQGFKEEVLEEAESGRDVPANWNYNENGEQEAENEVDEEEEEGRDEEQEEEGSDGEEEGEDEDEEAEWVPLWMAPNTITLLGLAINLLTTLVLISYCPTVTEEAPYWTYLLCALGLFIYQSLDAIDGKQARRTNSCSPLGELFDHGCDSLSTVFMAVGASIAVRLGTHPDWLFFCSFIGMFMFYCAHWQTYVSGVLRFGKVDVTEIQLALVMVFLLSAFGGPTMWDYTGTSVLSPGLHIGLIIILAIMIYKKSATNVFEKHPCLYTLMFGCVFAKVSQKLVIAHMTKSELYLQDTVFFGPGLLFLDQYFNNFIDEYVILWIAMAISSFDMIIYFSALCLQISRHLHLNIFKTSCHQAPEQVHKHID</sequence>
<evidence type="ECO:0000256" key="20">
    <source>
        <dbReference type="ARBA" id="ARBA00036100"/>
    </source>
</evidence>
<evidence type="ECO:0000256" key="11">
    <source>
        <dbReference type="ARBA" id="ARBA00022889"/>
    </source>
</evidence>
<dbReference type="PROSITE" id="PS50853">
    <property type="entry name" value="FN3"/>
    <property type="match status" value="3"/>
</dbReference>
<evidence type="ECO:0000256" key="5">
    <source>
        <dbReference type="ARBA" id="ARBA00022433"/>
    </source>
</evidence>
<feature type="region of interest" description="Disordered" evidence="32">
    <location>
        <begin position="60"/>
        <end position="102"/>
    </location>
</feature>
<dbReference type="PROSITE" id="PS00379">
    <property type="entry name" value="CDP_ALCOHOL_P_TRANSF"/>
    <property type="match status" value="1"/>
</dbReference>
<dbReference type="InterPro" id="IPR036179">
    <property type="entry name" value="Ig-like_dom_sf"/>
</dbReference>
<evidence type="ECO:0000256" key="24">
    <source>
        <dbReference type="ARBA" id="ARBA00038352"/>
    </source>
</evidence>
<feature type="region of interest" description="Disordered" evidence="32">
    <location>
        <begin position="1"/>
        <end position="40"/>
    </location>
</feature>
<dbReference type="FunFam" id="2.60.40.10:FF:000031">
    <property type="entry name" value="Myosin-binding protein C, slow type"/>
    <property type="match status" value="1"/>
</dbReference>
<keyword evidence="18" id="KW-1208">Phospholipid metabolism</keyword>
<feature type="transmembrane region" description="Helical" evidence="33">
    <location>
        <begin position="1502"/>
        <end position="1521"/>
    </location>
</feature>
<dbReference type="CDD" id="cd00096">
    <property type="entry name" value="Ig"/>
    <property type="match status" value="1"/>
</dbReference>
<evidence type="ECO:0000256" key="10">
    <source>
        <dbReference type="ARBA" id="ARBA00022737"/>
    </source>
</evidence>
<dbReference type="EMBL" id="KB320459">
    <property type="protein sequence ID" value="ELW71580.1"/>
    <property type="molecule type" value="Genomic_DNA"/>
</dbReference>
<dbReference type="EC" id="2.7.8.2" evidence="25"/>
<evidence type="ECO:0000256" key="26">
    <source>
        <dbReference type="ARBA" id="ARBA00048570"/>
    </source>
</evidence>
<keyword evidence="17" id="KW-0464">Manganese</keyword>
<evidence type="ECO:0000313" key="36">
    <source>
        <dbReference type="EMBL" id="ELW71580.1"/>
    </source>
</evidence>
<dbReference type="FunFam" id="2.60.40.10:FF:000062">
    <property type="entry name" value="Myosin-binding protein C, slow type"/>
    <property type="match status" value="1"/>
</dbReference>
<evidence type="ECO:0000256" key="4">
    <source>
        <dbReference type="ARBA" id="ARBA00010441"/>
    </source>
</evidence>
<dbReference type="GO" id="GO:0003779">
    <property type="term" value="F:actin binding"/>
    <property type="evidence" value="ECO:0007669"/>
    <property type="project" value="UniProtKB-KW"/>
</dbReference>
<evidence type="ECO:0000256" key="32">
    <source>
        <dbReference type="SAM" id="MobiDB-lite"/>
    </source>
</evidence>
<organism evidence="36 37">
    <name type="scientific">Tupaia chinensis</name>
    <name type="common">Chinese tree shrew</name>
    <name type="synonym">Tupaia belangeri chinensis</name>
    <dbReference type="NCBI Taxonomy" id="246437"/>
    <lineage>
        <taxon>Eukaryota</taxon>
        <taxon>Metazoa</taxon>
        <taxon>Chordata</taxon>
        <taxon>Craniata</taxon>
        <taxon>Vertebrata</taxon>
        <taxon>Euteleostomi</taxon>
        <taxon>Mammalia</taxon>
        <taxon>Eutheria</taxon>
        <taxon>Euarchontoglires</taxon>
        <taxon>Scandentia</taxon>
        <taxon>Tupaiidae</taxon>
        <taxon>Tupaia</taxon>
    </lineage>
</organism>
<keyword evidence="10" id="KW-0677">Repeat</keyword>
<evidence type="ECO:0000256" key="8">
    <source>
        <dbReference type="ARBA" id="ARBA00022679"/>
    </source>
</evidence>
<dbReference type="FunCoup" id="L9L908">
    <property type="interactions" value="168"/>
</dbReference>
<dbReference type="GO" id="GO:0004142">
    <property type="term" value="F:diacylglycerol cholinephosphotransferase activity"/>
    <property type="evidence" value="ECO:0007669"/>
    <property type="project" value="UniProtKB-EC"/>
</dbReference>
<protein>
    <recommendedName>
        <fullName evidence="29">Myosin-binding protein C, slow-type</fullName>
        <ecNumber evidence="25">2.7.8.2</ecNumber>
    </recommendedName>
    <alternativeName>
        <fullName evidence="30">C-protein, skeletal muscle slow isoform</fullName>
    </alternativeName>
</protein>
<comment type="similarity">
    <text evidence="4 31">Belongs to the CDP-alcohol phosphatidyltransferase class-I family.</text>
</comment>
<dbReference type="InterPro" id="IPR013151">
    <property type="entry name" value="Immunoglobulin_dom"/>
</dbReference>
<keyword evidence="11" id="KW-0130">Cell adhesion</keyword>
<feature type="region of interest" description="Disordered" evidence="32">
    <location>
        <begin position="1281"/>
        <end position="1337"/>
    </location>
</feature>
<dbReference type="SUPFAM" id="SSF48726">
    <property type="entry name" value="Immunoglobulin"/>
    <property type="match status" value="8"/>
</dbReference>
<feature type="domain" description="Ig-like" evidence="34">
    <location>
        <begin position="609"/>
        <end position="702"/>
    </location>
</feature>
<evidence type="ECO:0000313" key="37">
    <source>
        <dbReference type="Proteomes" id="UP000011518"/>
    </source>
</evidence>
<dbReference type="PROSITE" id="PS50835">
    <property type="entry name" value="IG_LIKE"/>
    <property type="match status" value="4"/>
</dbReference>
<feature type="domain" description="Fibronectin type-III" evidence="35">
    <location>
        <begin position="709"/>
        <end position="808"/>
    </location>
</feature>
<keyword evidence="13 33" id="KW-0472">Membrane</keyword>
<comment type="pathway">
    <text evidence="23">Phospholipid metabolism; phosphatidylcholine biosynthesis; phosphatidylcholine from phosphocholine: step 2/2.</text>
</comment>
<feature type="domain" description="Ig-like" evidence="34">
    <location>
        <begin position="906"/>
        <end position="994"/>
    </location>
</feature>
<dbReference type="PRINTS" id="PR00014">
    <property type="entry name" value="FNTYPEIII"/>
</dbReference>
<dbReference type="InterPro" id="IPR000462">
    <property type="entry name" value="CDP-OH_P_trans"/>
</dbReference>
<dbReference type="GO" id="GO:0045214">
    <property type="term" value="P:sarcomere organization"/>
    <property type="evidence" value="ECO:0007669"/>
    <property type="project" value="TreeGrafter"/>
</dbReference>
<evidence type="ECO:0000256" key="2">
    <source>
        <dbReference type="ARBA" id="ARBA00005189"/>
    </source>
</evidence>
<comment type="catalytic activity">
    <reaction evidence="21">
        <text>1,2-dioctanoyl-sn-glycerol + CDP-choline = 1,2-dioctanoyl-sn-glycero-3-phosphocholine + CMP + H(+)</text>
        <dbReference type="Rhea" id="RHEA:54232"/>
        <dbReference type="ChEBI" id="CHEBI:15378"/>
        <dbReference type="ChEBI" id="CHEBI:58779"/>
        <dbReference type="ChEBI" id="CHEBI:60377"/>
        <dbReference type="ChEBI" id="CHEBI:76979"/>
        <dbReference type="ChEBI" id="CHEBI:78228"/>
    </reaction>
    <physiologicalReaction direction="left-to-right" evidence="21">
        <dbReference type="Rhea" id="RHEA:54233"/>
    </physiologicalReaction>
</comment>
<dbReference type="FunFam" id="2.60.40.10:FF:000249">
    <property type="entry name" value="myosin-binding protein C, slow-type isoform X4"/>
    <property type="match status" value="1"/>
</dbReference>
<dbReference type="SMART" id="SM00408">
    <property type="entry name" value="IGc2"/>
    <property type="match status" value="4"/>
</dbReference>
<evidence type="ECO:0000256" key="22">
    <source>
        <dbReference type="ARBA" id="ARBA00036890"/>
    </source>
</evidence>
<evidence type="ECO:0000256" key="21">
    <source>
        <dbReference type="ARBA" id="ARBA00036651"/>
    </source>
</evidence>
<evidence type="ECO:0000256" key="31">
    <source>
        <dbReference type="RuleBase" id="RU003750"/>
    </source>
</evidence>
<dbReference type="CDD" id="cd05894">
    <property type="entry name" value="Ig_C5_MyBP-C"/>
    <property type="match status" value="1"/>
</dbReference>